<name>A0A0E9RY04_ANGAN</name>
<dbReference type="EMBL" id="GBXM01075292">
    <property type="protein sequence ID" value="JAH33285.1"/>
    <property type="molecule type" value="Transcribed_RNA"/>
</dbReference>
<dbReference type="AlphaFoldDB" id="A0A0E9RY04"/>
<organism evidence="1">
    <name type="scientific">Anguilla anguilla</name>
    <name type="common">European freshwater eel</name>
    <name type="synonym">Muraena anguilla</name>
    <dbReference type="NCBI Taxonomy" id="7936"/>
    <lineage>
        <taxon>Eukaryota</taxon>
        <taxon>Metazoa</taxon>
        <taxon>Chordata</taxon>
        <taxon>Craniata</taxon>
        <taxon>Vertebrata</taxon>
        <taxon>Euteleostomi</taxon>
        <taxon>Actinopterygii</taxon>
        <taxon>Neopterygii</taxon>
        <taxon>Teleostei</taxon>
        <taxon>Anguilliformes</taxon>
        <taxon>Anguillidae</taxon>
        <taxon>Anguilla</taxon>
    </lineage>
</organism>
<protein>
    <submittedName>
        <fullName evidence="1">Uncharacterized protein</fullName>
    </submittedName>
</protein>
<proteinExistence type="predicted"/>
<accession>A0A0E9RY04</accession>
<evidence type="ECO:0000313" key="1">
    <source>
        <dbReference type="EMBL" id="JAH33285.1"/>
    </source>
</evidence>
<sequence length="40" mass="4477">MASFLQQEVSSSSEVTVRSKIREVVPSTHQASFIQEEKVP</sequence>
<reference evidence="1" key="2">
    <citation type="journal article" date="2015" name="Fish Shellfish Immunol.">
        <title>Early steps in the European eel (Anguilla anguilla)-Vibrio vulnificus interaction in the gills: Role of the RtxA13 toxin.</title>
        <authorList>
            <person name="Callol A."/>
            <person name="Pajuelo D."/>
            <person name="Ebbesson L."/>
            <person name="Teles M."/>
            <person name="MacKenzie S."/>
            <person name="Amaro C."/>
        </authorList>
    </citation>
    <scope>NUCLEOTIDE SEQUENCE</scope>
</reference>
<reference evidence="1" key="1">
    <citation type="submission" date="2014-11" db="EMBL/GenBank/DDBJ databases">
        <authorList>
            <person name="Amaro Gonzalez C."/>
        </authorList>
    </citation>
    <scope>NUCLEOTIDE SEQUENCE</scope>
</reference>